<evidence type="ECO:0000256" key="15">
    <source>
        <dbReference type="PROSITE-ProRule" id="PRU00560"/>
    </source>
</evidence>
<evidence type="ECO:0000256" key="3">
    <source>
        <dbReference type="ARBA" id="ARBA00022763"/>
    </source>
</evidence>
<feature type="domain" description="UvrD-like helicase ATP-binding" evidence="16">
    <location>
        <begin position="1"/>
        <end position="469"/>
    </location>
</feature>
<keyword evidence="9" id="KW-0234">DNA repair</keyword>
<dbReference type="GO" id="GO:0004527">
    <property type="term" value="F:exonuclease activity"/>
    <property type="evidence" value="ECO:0007669"/>
    <property type="project" value="UniProtKB-KW"/>
</dbReference>
<dbReference type="EMBL" id="BDCO01000003">
    <property type="protein sequence ID" value="GAT35505.1"/>
    <property type="molecule type" value="Genomic_DNA"/>
</dbReference>
<dbReference type="InParanoid" id="A0A146GD74"/>
<dbReference type="Pfam" id="PF13361">
    <property type="entry name" value="UvrD_C"/>
    <property type="match status" value="1"/>
</dbReference>
<evidence type="ECO:0000256" key="5">
    <source>
        <dbReference type="ARBA" id="ARBA00022806"/>
    </source>
</evidence>
<dbReference type="InterPro" id="IPR014017">
    <property type="entry name" value="DNA_helicase_UvrD-like_C"/>
</dbReference>
<dbReference type="InterPro" id="IPR014016">
    <property type="entry name" value="UvrD-like_ATP-bd"/>
</dbReference>
<dbReference type="SUPFAM" id="SSF52540">
    <property type="entry name" value="P-loop containing nucleoside triphosphate hydrolases"/>
    <property type="match status" value="1"/>
</dbReference>
<feature type="domain" description="UvrD-like helicase C-terminal" evidence="17">
    <location>
        <begin position="489"/>
        <end position="719"/>
    </location>
</feature>
<evidence type="ECO:0000256" key="13">
    <source>
        <dbReference type="ARBA" id="ARBA00034923"/>
    </source>
</evidence>
<dbReference type="PANTHER" id="PTHR11070:SF2">
    <property type="entry name" value="ATP-DEPENDENT DNA HELICASE SRS2"/>
    <property type="match status" value="1"/>
</dbReference>
<dbReference type="GO" id="GO:0005524">
    <property type="term" value="F:ATP binding"/>
    <property type="evidence" value="ECO:0007669"/>
    <property type="project" value="UniProtKB-UniRule"/>
</dbReference>
<keyword evidence="6 18" id="KW-0269">Exonuclease</keyword>
<comment type="catalytic activity">
    <reaction evidence="14">
        <text>ATP + H2O = ADP + phosphate + H(+)</text>
        <dbReference type="Rhea" id="RHEA:13065"/>
        <dbReference type="ChEBI" id="CHEBI:15377"/>
        <dbReference type="ChEBI" id="CHEBI:15378"/>
        <dbReference type="ChEBI" id="CHEBI:30616"/>
        <dbReference type="ChEBI" id="CHEBI:43474"/>
        <dbReference type="ChEBI" id="CHEBI:456216"/>
        <dbReference type="EC" id="5.6.2.4"/>
    </reaction>
</comment>
<keyword evidence="1" id="KW-0540">Nuclease</keyword>
<dbReference type="RefSeq" id="WP_075081307.1">
    <property type="nucleotide sequence ID" value="NZ_BDCO01000003.1"/>
</dbReference>
<proteinExistence type="predicted"/>
<name>A0A146GD74_TERSA</name>
<evidence type="ECO:0000259" key="17">
    <source>
        <dbReference type="PROSITE" id="PS51217"/>
    </source>
</evidence>
<evidence type="ECO:0000256" key="2">
    <source>
        <dbReference type="ARBA" id="ARBA00022741"/>
    </source>
</evidence>
<evidence type="ECO:0000256" key="14">
    <source>
        <dbReference type="ARBA" id="ARBA00048988"/>
    </source>
</evidence>
<evidence type="ECO:0000256" key="9">
    <source>
        <dbReference type="ARBA" id="ARBA00023204"/>
    </source>
</evidence>
<dbReference type="EC" id="5.6.2.4" evidence="12"/>
<keyword evidence="8" id="KW-0238">DNA-binding</keyword>
<keyword evidence="4 15" id="KW-0378">Hydrolase</keyword>
<keyword evidence="19" id="KW-1185">Reference proteome</keyword>
<reference evidence="19" key="1">
    <citation type="journal article" date="2017" name="Genome Announc.">
        <title>Draft Genome Sequence of Terrimicrobium sacchariphilum NM-5T, a Facultative Anaerobic Soil Bacterium of the Class Spartobacteria.</title>
        <authorList>
            <person name="Qiu Y.L."/>
            <person name="Tourlousse D.M."/>
            <person name="Matsuura N."/>
            <person name="Ohashi A."/>
            <person name="Sekiguchi Y."/>
        </authorList>
    </citation>
    <scope>NUCLEOTIDE SEQUENCE [LARGE SCALE GENOMIC DNA]</scope>
    <source>
        <strain evidence="19">NM-5</strain>
    </source>
</reference>
<evidence type="ECO:0000256" key="4">
    <source>
        <dbReference type="ARBA" id="ARBA00022801"/>
    </source>
</evidence>
<dbReference type="STRING" id="690879.TSACC_3572"/>
<evidence type="ECO:0000256" key="7">
    <source>
        <dbReference type="ARBA" id="ARBA00022840"/>
    </source>
</evidence>
<keyword evidence="3" id="KW-0227">DNA damage</keyword>
<dbReference type="PROSITE" id="PS51217">
    <property type="entry name" value="UVRD_HELICASE_CTER"/>
    <property type="match status" value="1"/>
</dbReference>
<dbReference type="GO" id="GO:0033202">
    <property type="term" value="C:DNA helicase complex"/>
    <property type="evidence" value="ECO:0007669"/>
    <property type="project" value="TreeGrafter"/>
</dbReference>
<evidence type="ECO:0000256" key="12">
    <source>
        <dbReference type="ARBA" id="ARBA00034808"/>
    </source>
</evidence>
<dbReference type="Pfam" id="PF12705">
    <property type="entry name" value="PDDEXK_1"/>
    <property type="match status" value="1"/>
</dbReference>
<dbReference type="GO" id="GO:0003677">
    <property type="term" value="F:DNA binding"/>
    <property type="evidence" value="ECO:0007669"/>
    <property type="project" value="UniProtKB-KW"/>
</dbReference>
<dbReference type="GO" id="GO:0000725">
    <property type="term" value="P:recombinational repair"/>
    <property type="evidence" value="ECO:0007669"/>
    <property type="project" value="TreeGrafter"/>
</dbReference>
<evidence type="ECO:0000256" key="8">
    <source>
        <dbReference type="ARBA" id="ARBA00023125"/>
    </source>
</evidence>
<dbReference type="GO" id="GO:0005829">
    <property type="term" value="C:cytosol"/>
    <property type="evidence" value="ECO:0007669"/>
    <property type="project" value="TreeGrafter"/>
</dbReference>
<dbReference type="InterPro" id="IPR027417">
    <property type="entry name" value="P-loop_NTPase"/>
</dbReference>
<keyword evidence="5 15" id="KW-0347">Helicase</keyword>
<gene>
    <name evidence="18" type="ORF">TSACC_3572</name>
</gene>
<dbReference type="PANTHER" id="PTHR11070">
    <property type="entry name" value="UVRD / RECB / PCRA DNA HELICASE FAMILY MEMBER"/>
    <property type="match status" value="1"/>
</dbReference>
<keyword evidence="10" id="KW-0413">Isomerase</keyword>
<dbReference type="Gene3D" id="3.90.320.10">
    <property type="match status" value="1"/>
</dbReference>
<evidence type="ECO:0000256" key="6">
    <source>
        <dbReference type="ARBA" id="ARBA00022839"/>
    </source>
</evidence>
<evidence type="ECO:0000256" key="1">
    <source>
        <dbReference type="ARBA" id="ARBA00022722"/>
    </source>
</evidence>
<dbReference type="Pfam" id="PF00580">
    <property type="entry name" value="UvrD-helicase"/>
    <property type="match status" value="1"/>
</dbReference>
<dbReference type="PROSITE" id="PS51198">
    <property type="entry name" value="UVRD_HELICASE_ATP_BIND"/>
    <property type="match status" value="1"/>
</dbReference>
<evidence type="ECO:0000313" key="19">
    <source>
        <dbReference type="Proteomes" id="UP000076023"/>
    </source>
</evidence>
<evidence type="ECO:0000256" key="10">
    <source>
        <dbReference type="ARBA" id="ARBA00023235"/>
    </source>
</evidence>
<dbReference type="AlphaFoldDB" id="A0A146GD74"/>
<comment type="caution">
    <text evidence="18">The sequence shown here is derived from an EMBL/GenBank/DDBJ whole genome shotgun (WGS) entry which is preliminary data.</text>
</comment>
<keyword evidence="7 15" id="KW-0067">ATP-binding</keyword>
<evidence type="ECO:0000256" key="11">
    <source>
        <dbReference type="ARBA" id="ARBA00034617"/>
    </source>
</evidence>
<dbReference type="InterPro" id="IPR038726">
    <property type="entry name" value="PDDEXK_AddAB-type"/>
</dbReference>
<organism evidence="18 19">
    <name type="scientific">Terrimicrobium sacchariphilum</name>
    <dbReference type="NCBI Taxonomy" id="690879"/>
    <lineage>
        <taxon>Bacteria</taxon>
        <taxon>Pseudomonadati</taxon>
        <taxon>Verrucomicrobiota</taxon>
        <taxon>Terrimicrobiia</taxon>
        <taxon>Terrimicrobiales</taxon>
        <taxon>Terrimicrobiaceae</taxon>
        <taxon>Terrimicrobium</taxon>
    </lineage>
</organism>
<evidence type="ECO:0000313" key="18">
    <source>
        <dbReference type="EMBL" id="GAT35505.1"/>
    </source>
</evidence>
<dbReference type="Gene3D" id="3.40.50.300">
    <property type="entry name" value="P-loop containing nucleotide triphosphate hydrolases"/>
    <property type="match status" value="3"/>
</dbReference>
<evidence type="ECO:0000259" key="16">
    <source>
        <dbReference type="PROSITE" id="PS51198"/>
    </source>
</evidence>
<feature type="binding site" evidence="15">
    <location>
        <begin position="11"/>
        <end position="18"/>
    </location>
    <ligand>
        <name>ATP</name>
        <dbReference type="ChEBI" id="CHEBI:30616"/>
    </ligand>
</feature>
<dbReference type="InterPro" id="IPR011604">
    <property type="entry name" value="PDDEXK-like_dom_sf"/>
</dbReference>
<protein>
    <recommendedName>
        <fullName evidence="12">DNA 3'-5' helicase</fullName>
        <ecNumber evidence="12">5.6.2.4</ecNumber>
    </recommendedName>
    <alternativeName>
        <fullName evidence="13">DNA 3'-5' helicase II</fullName>
    </alternativeName>
</protein>
<comment type="catalytic activity">
    <reaction evidence="11">
        <text>Couples ATP hydrolysis with the unwinding of duplex DNA by translocating in the 3'-5' direction.</text>
        <dbReference type="EC" id="5.6.2.4"/>
    </reaction>
</comment>
<dbReference type="GO" id="GO:0043138">
    <property type="term" value="F:3'-5' DNA helicase activity"/>
    <property type="evidence" value="ECO:0007669"/>
    <property type="project" value="UniProtKB-EC"/>
</dbReference>
<sequence length="1029" mass="114363">MNPLRHQRIIANAGSGKTYRLTSRFIELLARGVPAEKIIALTFTRKAAGEFLDAIFERLLKASSSDMGARELAGAVGFPALKQADFHRLLEDMVRKLPQLALGTLDGFFARVVRVFPLECGLAGEITVLDPQFLDVTRRGVLAAVFRAHAANDKSFAELLELLRQESRNRQSRTVIETVDRQVATLHEKYLQTPAQHVWGDPSDIWGEHPPFQNSGHLSARVELFADELEEIHSDMEDKHREGWRELLDEIGRLKAGHVVPKECLGFALKALSAPPSKKAEECFDLKLSRKTFAFPETLRPLVEDIAKSILSIDLQTRITRSRALHALVEKFERTYQRTVRQAGKLTFLDITGMLASGDTGAWSGQSLRPHVRQAIDYRLDASYDHWLLDEFQDTSRLQWLAIRDLIDEVIQSESGRRSFFYVGDTKQAIYSWRGGDSRLFDDIARYYNASGEDRIDVSESLNTSYRSVPEILESVNTLFSPGNLSDQAGIIEFPAATLSRWQASWRQHHASNPQAGRGCVTWQTFATDEGSSFLDQQAARLAAEINPIEKGWTCAVLVQTNSRIASVVNALRAEGLPAAAEGRFFPCADNELAGALLALVHWLAHPHDTLAEKHVLMSPFATLWHEGAEHFRLAALHLIRTQGFAEAVRQWVNQAAPSRGEYLQSRFETLIEAAVEFEAVTGGTGTLDEFVTYAQGFTDTEIGSGDTIRVMTIHASKGLDFDMVILPEVQGVSLPSRRDDSSIHLHVNDHGDVDWGLDLPNKDVCEADPVLSEAYEQDVAEDCYENLCLYYVALTRAKRGLYLLTTAQKDSTTSRDFNRLLHLTFPRKSGRYVLGNEEWHAAGKPVTISAPAEPAGFDASVSPIRTARTASHPSETHSSTLPGRAILAAQASADLGVEIHAALAEVEWLPGPTPDLDSVSPEAAMLLREFLENPENAVHFEKPTRKSTLWREKAFDVVLPDGRRVAGVFDRVVVQADQALLLDFKTDDAEPAELEKRHGKQIAVYRECLAALTGLPESAIEARLVPVR</sequence>
<dbReference type="Proteomes" id="UP000076023">
    <property type="component" value="Unassembled WGS sequence"/>
</dbReference>
<accession>A0A146GD74</accession>
<keyword evidence="2 15" id="KW-0547">Nucleotide-binding</keyword>
<dbReference type="InterPro" id="IPR000212">
    <property type="entry name" value="DNA_helicase_UvrD/REP"/>
</dbReference>